<dbReference type="PANTHER" id="PTHR13710">
    <property type="entry name" value="DNA HELICASE RECQ FAMILY MEMBER"/>
    <property type="match status" value="1"/>
</dbReference>
<feature type="region of interest" description="Disordered" evidence="20">
    <location>
        <begin position="829"/>
        <end position="884"/>
    </location>
</feature>
<dbReference type="EC" id="5.6.2.4" evidence="16"/>
<comment type="similarity">
    <text evidence="5">Belongs to the helicase family. RecQ subfamily.</text>
</comment>
<evidence type="ECO:0000256" key="10">
    <source>
        <dbReference type="ARBA" id="ARBA00022833"/>
    </source>
</evidence>
<feature type="domain" description="Helicase C-terminal" evidence="22">
    <location>
        <begin position="307"/>
        <end position="455"/>
    </location>
</feature>
<comment type="subcellular location">
    <subcellularLocation>
        <location evidence="4">Nucleus</location>
    </subcellularLocation>
</comment>
<keyword evidence="19" id="KW-0175">Coiled coil</keyword>
<evidence type="ECO:0000256" key="2">
    <source>
        <dbReference type="ARBA" id="ARBA00001946"/>
    </source>
</evidence>
<evidence type="ECO:0000256" key="11">
    <source>
        <dbReference type="ARBA" id="ARBA00022840"/>
    </source>
</evidence>
<feature type="compositionally biased region" description="Polar residues" evidence="20">
    <location>
        <begin position="688"/>
        <end position="706"/>
    </location>
</feature>
<dbReference type="GO" id="GO:0005634">
    <property type="term" value="C:nucleus"/>
    <property type="evidence" value="ECO:0007669"/>
    <property type="project" value="UniProtKB-SubCell"/>
</dbReference>
<dbReference type="PROSITE" id="PS51192">
    <property type="entry name" value="HELICASE_ATP_BIND_1"/>
    <property type="match status" value="1"/>
</dbReference>
<dbReference type="FunFam" id="3.40.50.300:FF:000752">
    <property type="entry name" value="ATP-dependent DNA helicase"/>
    <property type="match status" value="1"/>
</dbReference>
<dbReference type="AlphaFoldDB" id="A0A9Q0YMP7"/>
<evidence type="ECO:0000256" key="15">
    <source>
        <dbReference type="ARBA" id="ARBA00034617"/>
    </source>
</evidence>
<keyword evidence="13" id="KW-0413">Isomerase</keyword>
<evidence type="ECO:0000256" key="20">
    <source>
        <dbReference type="SAM" id="MobiDB-lite"/>
    </source>
</evidence>
<dbReference type="Pfam" id="PF00271">
    <property type="entry name" value="Helicase_C"/>
    <property type="match status" value="1"/>
</dbReference>
<evidence type="ECO:0000313" key="24">
    <source>
        <dbReference type="Proteomes" id="UP001152320"/>
    </source>
</evidence>
<evidence type="ECO:0000256" key="4">
    <source>
        <dbReference type="ARBA" id="ARBA00004123"/>
    </source>
</evidence>
<dbReference type="InterPro" id="IPR027417">
    <property type="entry name" value="P-loop_NTPase"/>
</dbReference>
<feature type="region of interest" description="Disordered" evidence="20">
    <location>
        <begin position="1068"/>
        <end position="1105"/>
    </location>
</feature>
<evidence type="ECO:0000256" key="16">
    <source>
        <dbReference type="ARBA" id="ARBA00034808"/>
    </source>
</evidence>
<dbReference type="GO" id="GO:0005737">
    <property type="term" value="C:cytoplasm"/>
    <property type="evidence" value="ECO:0007669"/>
    <property type="project" value="TreeGrafter"/>
</dbReference>
<sequence>MERGSLSSTQMTVLEKRAKLEGLRADIVTMDSELFEVQTKLDRLYRKKLTLEKEKKRLETEAAHLEQACKLPDVDLKRSDFQWSKKLHALKKSKFNISEFRPYQEEVINATMSKRDVILVMPTGGGKSLCFQLPALLCDGFTLVISPLVSLMEDQAMALQDCGIAAVNLSASTSREEVKVVHQDMIRPNTTLKLLYVTPEKIAKSKRFMAQLQKAYEKGLLARIAIDEVHCCSQWGHDFRPDYKVLGILKRQFSDSPIIGLTATASSSVLEDVKEILNMPACEVFRASYNRANLVYEVRPKPSGTEFNSQLAKMLQGEFANKSGIIYCFSRKETENLAADLVARGIMAAPYHAYMEPEERSVTHRNWKRGHLQVVVATTAFGMGIDKPDVRFVIHHSLSKSMENYYQESGRAGRDGKEAKCILFFGFVDVFRQSTMVVMEQTGLSKLYQMVSYCISKQQCRRILLAEHFDETWEKGVNCNGMCDACRVQATVKELDVTQITKTIYDILEKSSSKEERLTGLKLVDQLVKRQKGSSEFSKDQFCHIILHLLLEGHLKEDFHFTPYSTISYFCLGPKAGHLSSKVMVPMITHTSTKKLPSDCHQTPPEPCEDVIILDAEDELSSEAEENSRDLKEECDTPSCEDTVYSLLRQEFSAHSEVVAHISKVKGHSHGKRNVGKGKTSHNKDSTSLKGESIYQGQGQSENASKIRSHVDPTGNKKSIGLRKVNDGARKKDSFDRQEVSVFKGDCIIDTAKVRSRKVEVDLRTTSKMGRSKFKGSIKRKAVPEVIDLSDGGNRAQKKRMRNSNTREKVLVPSKEISEKKLFNVESFGMSPQSRELPEKRKVDCHRQRESSVETALSNHQNANLHNPPSNGNSKDNSVGSKLSVSGRKAIKVGEAWIQKTRGQVVKKNYSERIRGDVWKASEVSEKDRAGKLDGRNVGKRKNVVNVSEKSKKNAFSECEPTEKMSKNVEGGDTSMNSSISETELESFYLEQLSSLEKTDGDVKSYKHFDNALSTDNSSLRLCHIPCPSKNGKSSEQAVSEGRCDLNERVAIPHKKCDSWVGYSDGLHHEDRTTDERRKLTLTFSPDREGIEDGMASKDVSTDDSELDELATVYTEQLSSLKQRNSEDDVDW</sequence>
<dbReference type="SUPFAM" id="SSF52540">
    <property type="entry name" value="P-loop containing nucleoside triphosphate hydrolases"/>
    <property type="match status" value="1"/>
</dbReference>
<dbReference type="OrthoDB" id="10261556at2759"/>
<evidence type="ECO:0000256" key="12">
    <source>
        <dbReference type="ARBA" id="ARBA00023125"/>
    </source>
</evidence>
<dbReference type="Pfam" id="PF16124">
    <property type="entry name" value="RecQ_Zn_bind"/>
    <property type="match status" value="1"/>
</dbReference>
<dbReference type="InterPro" id="IPR001650">
    <property type="entry name" value="Helicase_C-like"/>
</dbReference>
<keyword evidence="11" id="KW-0067">ATP-binding</keyword>
<dbReference type="SMART" id="SM00490">
    <property type="entry name" value="HELICc"/>
    <property type="match status" value="1"/>
</dbReference>
<dbReference type="EMBL" id="JAIZAY010000019">
    <property type="protein sequence ID" value="KAJ8023459.1"/>
    <property type="molecule type" value="Genomic_DNA"/>
</dbReference>
<evidence type="ECO:0000256" key="8">
    <source>
        <dbReference type="ARBA" id="ARBA00022801"/>
    </source>
</evidence>
<comment type="caution">
    <text evidence="23">The sequence shown here is derived from an EMBL/GenBank/DDBJ whole genome shotgun (WGS) entry which is preliminary data.</text>
</comment>
<dbReference type="InterPro" id="IPR011545">
    <property type="entry name" value="DEAD/DEAH_box_helicase_dom"/>
</dbReference>
<dbReference type="GO" id="GO:0009378">
    <property type="term" value="F:four-way junction helicase activity"/>
    <property type="evidence" value="ECO:0007669"/>
    <property type="project" value="TreeGrafter"/>
</dbReference>
<evidence type="ECO:0000256" key="5">
    <source>
        <dbReference type="ARBA" id="ARBA00005446"/>
    </source>
</evidence>
<name>A0A9Q0YMP7_HOLLE</name>
<feature type="compositionally biased region" description="Polar residues" evidence="20">
    <location>
        <begin position="853"/>
        <end position="884"/>
    </location>
</feature>
<evidence type="ECO:0000256" key="18">
    <source>
        <dbReference type="ARBA" id="ARBA00048778"/>
    </source>
</evidence>
<dbReference type="CDD" id="cd18794">
    <property type="entry name" value="SF2_C_RecQ"/>
    <property type="match status" value="1"/>
</dbReference>
<evidence type="ECO:0000256" key="1">
    <source>
        <dbReference type="ARBA" id="ARBA00001936"/>
    </source>
</evidence>
<dbReference type="FunFam" id="3.40.50.300:FF:000596">
    <property type="entry name" value="ATP-dependent DNA helicase"/>
    <property type="match status" value="1"/>
</dbReference>
<dbReference type="CDD" id="cd18015">
    <property type="entry name" value="DEXHc_RecQ1"/>
    <property type="match status" value="1"/>
</dbReference>
<comment type="cofactor">
    <cofactor evidence="3">
        <name>Zn(2+)</name>
        <dbReference type="ChEBI" id="CHEBI:29105"/>
    </cofactor>
</comment>
<accession>A0A9Q0YMP7</accession>
<dbReference type="InterPro" id="IPR004589">
    <property type="entry name" value="DNA_helicase_ATP-dep_RecQ"/>
</dbReference>
<feature type="compositionally biased region" description="Basic and acidic residues" evidence="20">
    <location>
        <begin position="836"/>
        <end position="852"/>
    </location>
</feature>
<dbReference type="GO" id="GO:0046872">
    <property type="term" value="F:metal ion binding"/>
    <property type="evidence" value="ECO:0007669"/>
    <property type="project" value="UniProtKB-KW"/>
</dbReference>
<keyword evidence="24" id="KW-1185">Reference proteome</keyword>
<keyword evidence="12" id="KW-0238">DNA-binding</keyword>
<evidence type="ECO:0000256" key="9">
    <source>
        <dbReference type="ARBA" id="ARBA00022806"/>
    </source>
</evidence>
<evidence type="ECO:0000256" key="6">
    <source>
        <dbReference type="ARBA" id="ARBA00022723"/>
    </source>
</evidence>
<organism evidence="23 24">
    <name type="scientific">Holothuria leucospilota</name>
    <name type="common">Black long sea cucumber</name>
    <name type="synonym">Mertensiothuria leucospilota</name>
    <dbReference type="NCBI Taxonomy" id="206669"/>
    <lineage>
        <taxon>Eukaryota</taxon>
        <taxon>Metazoa</taxon>
        <taxon>Echinodermata</taxon>
        <taxon>Eleutherozoa</taxon>
        <taxon>Echinozoa</taxon>
        <taxon>Holothuroidea</taxon>
        <taxon>Aspidochirotacea</taxon>
        <taxon>Aspidochirotida</taxon>
        <taxon>Holothuriidae</taxon>
        <taxon>Holothuria</taxon>
    </lineage>
</organism>
<dbReference type="GO" id="GO:0005524">
    <property type="term" value="F:ATP binding"/>
    <property type="evidence" value="ECO:0007669"/>
    <property type="project" value="UniProtKB-KW"/>
</dbReference>
<keyword evidence="8" id="KW-0378">Hydrolase</keyword>
<dbReference type="Gene3D" id="3.40.50.300">
    <property type="entry name" value="P-loop containing nucleotide triphosphate hydrolases"/>
    <property type="match status" value="2"/>
</dbReference>
<evidence type="ECO:0000259" key="22">
    <source>
        <dbReference type="PROSITE" id="PS51194"/>
    </source>
</evidence>
<feature type="compositionally biased region" description="Basic and acidic residues" evidence="20">
    <location>
        <begin position="1068"/>
        <end position="1079"/>
    </location>
</feature>
<keyword evidence="6" id="KW-0479">Metal-binding</keyword>
<feature type="domain" description="Helicase ATP-binding" evidence="21">
    <location>
        <begin position="108"/>
        <end position="283"/>
    </location>
</feature>
<dbReference type="InterPro" id="IPR014001">
    <property type="entry name" value="Helicase_ATP-bd"/>
</dbReference>
<dbReference type="GO" id="GO:0003677">
    <property type="term" value="F:DNA binding"/>
    <property type="evidence" value="ECO:0007669"/>
    <property type="project" value="UniProtKB-KW"/>
</dbReference>
<comment type="catalytic activity">
    <reaction evidence="18">
        <text>ATP + H2O = ADP + phosphate + H(+)</text>
        <dbReference type="Rhea" id="RHEA:13065"/>
        <dbReference type="ChEBI" id="CHEBI:15377"/>
        <dbReference type="ChEBI" id="CHEBI:15378"/>
        <dbReference type="ChEBI" id="CHEBI:30616"/>
        <dbReference type="ChEBI" id="CHEBI:43474"/>
        <dbReference type="ChEBI" id="CHEBI:456216"/>
    </reaction>
    <physiologicalReaction direction="left-to-right" evidence="18">
        <dbReference type="Rhea" id="RHEA:13066"/>
    </physiologicalReaction>
</comment>
<dbReference type="PANTHER" id="PTHR13710:SF105">
    <property type="entry name" value="ATP-DEPENDENT DNA HELICASE Q1"/>
    <property type="match status" value="1"/>
</dbReference>
<dbReference type="Gene3D" id="1.10.10.10">
    <property type="entry name" value="Winged helix-like DNA-binding domain superfamily/Winged helix DNA-binding domain"/>
    <property type="match status" value="1"/>
</dbReference>
<comment type="catalytic activity">
    <reaction evidence="15">
        <text>Couples ATP hydrolysis with the unwinding of duplex DNA by translocating in the 3'-5' direction.</text>
        <dbReference type="EC" id="5.6.2.4"/>
    </reaction>
</comment>
<dbReference type="GO" id="GO:0016787">
    <property type="term" value="F:hydrolase activity"/>
    <property type="evidence" value="ECO:0007669"/>
    <property type="project" value="UniProtKB-KW"/>
</dbReference>
<dbReference type="PROSITE" id="PS51194">
    <property type="entry name" value="HELICASE_CTER"/>
    <property type="match status" value="1"/>
</dbReference>
<dbReference type="Proteomes" id="UP001152320">
    <property type="component" value="Chromosome 19"/>
</dbReference>
<feature type="compositionally biased region" description="Basic residues" evidence="20">
    <location>
        <begin position="665"/>
        <end position="681"/>
    </location>
</feature>
<evidence type="ECO:0000256" key="17">
    <source>
        <dbReference type="ARBA" id="ARBA00044566"/>
    </source>
</evidence>
<protein>
    <recommendedName>
        <fullName evidence="16">DNA 3'-5' helicase</fullName>
        <ecNumber evidence="16">5.6.2.4</ecNumber>
    </recommendedName>
    <alternativeName>
        <fullName evidence="17">DNA 3'-5' helicase Q1</fullName>
    </alternativeName>
</protein>
<evidence type="ECO:0000256" key="7">
    <source>
        <dbReference type="ARBA" id="ARBA00022741"/>
    </source>
</evidence>
<dbReference type="NCBIfam" id="TIGR00614">
    <property type="entry name" value="recQ_fam"/>
    <property type="match status" value="1"/>
</dbReference>
<evidence type="ECO:0000256" key="14">
    <source>
        <dbReference type="ARBA" id="ARBA00023242"/>
    </source>
</evidence>
<dbReference type="GO" id="GO:0005694">
    <property type="term" value="C:chromosome"/>
    <property type="evidence" value="ECO:0007669"/>
    <property type="project" value="TreeGrafter"/>
</dbReference>
<comment type="cofactor">
    <cofactor evidence="1">
        <name>Mn(2+)</name>
        <dbReference type="ChEBI" id="CHEBI:29035"/>
    </cofactor>
</comment>
<evidence type="ECO:0000256" key="13">
    <source>
        <dbReference type="ARBA" id="ARBA00023235"/>
    </source>
</evidence>
<comment type="cofactor">
    <cofactor evidence="2">
        <name>Mg(2+)</name>
        <dbReference type="ChEBI" id="CHEBI:18420"/>
    </cofactor>
</comment>
<dbReference type="SMART" id="SM00487">
    <property type="entry name" value="DEXDc"/>
    <property type="match status" value="1"/>
</dbReference>
<dbReference type="GO" id="GO:0043138">
    <property type="term" value="F:3'-5' DNA helicase activity"/>
    <property type="evidence" value="ECO:0007669"/>
    <property type="project" value="UniProtKB-EC"/>
</dbReference>
<dbReference type="Pfam" id="PF00270">
    <property type="entry name" value="DEAD"/>
    <property type="match status" value="1"/>
</dbReference>
<keyword evidence="14" id="KW-0539">Nucleus</keyword>
<dbReference type="InterPro" id="IPR036388">
    <property type="entry name" value="WH-like_DNA-bd_sf"/>
</dbReference>
<evidence type="ECO:0000259" key="21">
    <source>
        <dbReference type="PROSITE" id="PS51192"/>
    </source>
</evidence>
<feature type="region of interest" description="Disordered" evidence="20">
    <location>
        <begin position="955"/>
        <end position="978"/>
    </location>
</feature>
<gene>
    <name evidence="23" type="ORF">HOLleu_35912</name>
</gene>
<feature type="region of interest" description="Disordered" evidence="20">
    <location>
        <begin position="665"/>
        <end position="721"/>
    </location>
</feature>
<keyword evidence="9 23" id="KW-0347">Helicase</keyword>
<evidence type="ECO:0000256" key="3">
    <source>
        <dbReference type="ARBA" id="ARBA00001947"/>
    </source>
</evidence>
<evidence type="ECO:0000256" key="19">
    <source>
        <dbReference type="SAM" id="Coils"/>
    </source>
</evidence>
<evidence type="ECO:0000313" key="23">
    <source>
        <dbReference type="EMBL" id="KAJ8023459.1"/>
    </source>
</evidence>
<proteinExistence type="inferred from homology"/>
<dbReference type="GO" id="GO:0000724">
    <property type="term" value="P:double-strand break repair via homologous recombination"/>
    <property type="evidence" value="ECO:0007669"/>
    <property type="project" value="TreeGrafter"/>
</dbReference>
<feature type="coiled-coil region" evidence="19">
    <location>
        <begin position="41"/>
        <end position="68"/>
    </location>
</feature>
<reference evidence="23" key="1">
    <citation type="submission" date="2021-10" db="EMBL/GenBank/DDBJ databases">
        <title>Tropical sea cucumber genome reveals ecological adaptation and Cuvierian tubules defense mechanism.</title>
        <authorList>
            <person name="Chen T."/>
        </authorList>
    </citation>
    <scope>NUCLEOTIDE SEQUENCE</scope>
    <source>
        <strain evidence="23">Nanhai2018</strain>
        <tissue evidence="23">Muscle</tissue>
    </source>
</reference>
<keyword evidence="10" id="KW-0862">Zinc</keyword>
<dbReference type="InterPro" id="IPR032284">
    <property type="entry name" value="RecQ_Zn-bd"/>
</dbReference>
<keyword evidence="7" id="KW-0547">Nucleotide-binding</keyword>